<dbReference type="InterPro" id="IPR002885">
    <property type="entry name" value="PPR_rpt"/>
</dbReference>
<sequence>MIDLAGKVQHFDFAWYLIDLMKKRNVEIPIKTFSILVRRYARAGLVAEAVHAFNRMEDYGSDLIFKLKQDMDENEVEPNVDTYRVLISLFCRIGHWNRAYKFFVEMIEEKCLKPIMPDDEMVLQQLRKAGQIKKPEEMVEKMVDRGFVTRLL</sequence>
<evidence type="ECO:0000256" key="1">
    <source>
        <dbReference type="ARBA" id="ARBA00007626"/>
    </source>
</evidence>
<keyword evidence="2" id="KW-0677">Repeat</keyword>
<evidence type="ECO:0000313" key="4">
    <source>
        <dbReference type="EMBL" id="KAF5197343.1"/>
    </source>
</evidence>
<dbReference type="OrthoDB" id="1743604at2759"/>
<evidence type="ECO:0000256" key="2">
    <source>
        <dbReference type="ARBA" id="ARBA00022737"/>
    </source>
</evidence>
<feature type="repeat" description="PPR" evidence="3">
    <location>
        <begin position="79"/>
        <end position="113"/>
    </location>
</feature>
<comment type="similarity">
    <text evidence="1">Belongs to the PPR family. P subfamily.</text>
</comment>
<evidence type="ECO:0000256" key="3">
    <source>
        <dbReference type="PROSITE-ProRule" id="PRU00708"/>
    </source>
</evidence>
<accession>A0A7J6WK71</accession>
<gene>
    <name evidence="4" type="ORF">FRX31_013068</name>
</gene>
<dbReference type="AlphaFoldDB" id="A0A7J6WK71"/>
<evidence type="ECO:0000313" key="5">
    <source>
        <dbReference type="Proteomes" id="UP000554482"/>
    </source>
</evidence>
<keyword evidence="5" id="KW-1185">Reference proteome</keyword>
<comment type="caution">
    <text evidence="4">The sequence shown here is derived from an EMBL/GenBank/DDBJ whole genome shotgun (WGS) entry which is preliminary data.</text>
</comment>
<dbReference type="EMBL" id="JABWDY010014791">
    <property type="protein sequence ID" value="KAF5197343.1"/>
    <property type="molecule type" value="Genomic_DNA"/>
</dbReference>
<dbReference type="NCBIfam" id="TIGR00756">
    <property type="entry name" value="PPR"/>
    <property type="match status" value="2"/>
</dbReference>
<dbReference type="Gene3D" id="1.25.40.10">
    <property type="entry name" value="Tetratricopeptide repeat domain"/>
    <property type="match status" value="1"/>
</dbReference>
<dbReference type="PANTHER" id="PTHR47447:SF28">
    <property type="entry name" value="PENTACOTRIPEPTIDE-REPEAT REGION OF PRORP DOMAIN-CONTAINING PROTEIN"/>
    <property type="match status" value="1"/>
</dbReference>
<organism evidence="4 5">
    <name type="scientific">Thalictrum thalictroides</name>
    <name type="common">Rue-anemone</name>
    <name type="synonym">Anemone thalictroides</name>
    <dbReference type="NCBI Taxonomy" id="46969"/>
    <lineage>
        <taxon>Eukaryota</taxon>
        <taxon>Viridiplantae</taxon>
        <taxon>Streptophyta</taxon>
        <taxon>Embryophyta</taxon>
        <taxon>Tracheophyta</taxon>
        <taxon>Spermatophyta</taxon>
        <taxon>Magnoliopsida</taxon>
        <taxon>Ranunculales</taxon>
        <taxon>Ranunculaceae</taxon>
        <taxon>Thalictroideae</taxon>
        <taxon>Thalictrum</taxon>
    </lineage>
</organism>
<proteinExistence type="inferred from homology"/>
<protein>
    <submittedName>
        <fullName evidence="4">Pentatricopeptide repeat-containing protein</fullName>
    </submittedName>
</protein>
<dbReference type="PANTHER" id="PTHR47447">
    <property type="entry name" value="OS03G0856100 PROTEIN"/>
    <property type="match status" value="1"/>
</dbReference>
<dbReference type="PROSITE" id="PS51375">
    <property type="entry name" value="PPR"/>
    <property type="match status" value="2"/>
</dbReference>
<feature type="repeat" description="PPR" evidence="3">
    <location>
        <begin position="29"/>
        <end position="63"/>
    </location>
</feature>
<dbReference type="Pfam" id="PF12854">
    <property type="entry name" value="PPR_1"/>
    <property type="match status" value="1"/>
</dbReference>
<dbReference type="Pfam" id="PF01535">
    <property type="entry name" value="PPR"/>
    <property type="match status" value="1"/>
</dbReference>
<reference evidence="4 5" key="1">
    <citation type="submission" date="2020-06" db="EMBL/GenBank/DDBJ databases">
        <title>Transcriptomic and genomic resources for Thalictrum thalictroides and T. hernandezii: Facilitating candidate gene discovery in an emerging model plant lineage.</title>
        <authorList>
            <person name="Arias T."/>
            <person name="Riano-Pachon D.M."/>
            <person name="Di Stilio V.S."/>
        </authorList>
    </citation>
    <scope>NUCLEOTIDE SEQUENCE [LARGE SCALE GENOMIC DNA]</scope>
    <source>
        <strain evidence="5">cv. WT478/WT964</strain>
        <tissue evidence="4">Leaves</tissue>
    </source>
</reference>
<dbReference type="Proteomes" id="UP000554482">
    <property type="component" value="Unassembled WGS sequence"/>
</dbReference>
<name>A0A7J6WK71_THATH</name>
<dbReference type="InterPro" id="IPR011990">
    <property type="entry name" value="TPR-like_helical_dom_sf"/>
</dbReference>